<keyword evidence="3 6" id="KW-1133">Transmembrane helix</keyword>
<dbReference type="CDD" id="cd06174">
    <property type="entry name" value="MFS"/>
    <property type="match status" value="1"/>
</dbReference>
<evidence type="ECO:0000313" key="8">
    <source>
        <dbReference type="Proteomes" id="UP000315783"/>
    </source>
</evidence>
<proteinExistence type="predicted"/>
<feature type="transmembrane region" description="Helical" evidence="6">
    <location>
        <begin position="49"/>
        <end position="67"/>
    </location>
</feature>
<sequence length="624" mass="67852">MATNERHPTESDLLLPPTDFTDPATSEAGSSAPTNEDADNRTTAQRLRIALPCLLCFFCLIIGDALMTTPVMQVRENLICRNMFPDLPPGADLSSHPLCKSNPVQAELALVNGWELTFMMVPSILTGVPWGIAADKYGRTRILQLANLGVVLSLLWQLAVYSFPDVLPLRLVWLEGAFFLLGGGASTYGALLYTIASDISSEAYRATAILYLGTANHVAGLLGGPVTYLAMKRGPWFAMYLGVAVWLLVFLLTAMIPETRSDAAVKRAREDNAMQEDDGGKRHAWWDLRPLASSAIRQTRMVINVIFLNNATLGILLFSTVFTTLGKAGGTLQQQYAAKRFGWTLAETSFLASIKGIVSIVLTAVVLPAISQVLLARFKLPPIIKDWWMTIGSLCMVVLGSACLTAAGSSTIFIASLVILQLGGGYEFAFRSMTSEMVDPSHIAMLFTAYSVFILLSEVGAGPILAAIFKQGLDVGGKWMALPFFVATILFWKFSIIMKFAALAVAASSLAVVSTSPVQKREIGGILICTGVNATNDCIYKKYELKKCQQLEAPFRANTNTFAPDGDNFACYPRAMDCGGICTSPTGCTFGTIDFNYVHKFNLSAIGWSRIIRSFDCFETQDQR</sequence>
<feature type="transmembrane region" description="Helical" evidence="6">
    <location>
        <begin position="489"/>
        <end position="513"/>
    </location>
</feature>
<evidence type="ECO:0000256" key="3">
    <source>
        <dbReference type="ARBA" id="ARBA00022989"/>
    </source>
</evidence>
<feature type="compositionally biased region" description="Polar residues" evidence="5">
    <location>
        <begin position="23"/>
        <end position="34"/>
    </location>
</feature>
<organism evidence="7 8">
    <name type="scientific">Cordyceps javanica</name>
    <dbReference type="NCBI Taxonomy" id="43265"/>
    <lineage>
        <taxon>Eukaryota</taxon>
        <taxon>Fungi</taxon>
        <taxon>Dikarya</taxon>
        <taxon>Ascomycota</taxon>
        <taxon>Pezizomycotina</taxon>
        <taxon>Sordariomycetes</taxon>
        <taxon>Hypocreomycetidae</taxon>
        <taxon>Hypocreales</taxon>
        <taxon>Cordycipitaceae</taxon>
        <taxon>Cordyceps</taxon>
    </lineage>
</organism>
<gene>
    <name evidence="7" type="ORF">IF1G_01660</name>
</gene>
<dbReference type="PANTHER" id="PTHR23507">
    <property type="entry name" value="ZGC:174356"/>
    <property type="match status" value="1"/>
</dbReference>
<evidence type="ECO:0000256" key="4">
    <source>
        <dbReference type="ARBA" id="ARBA00023136"/>
    </source>
</evidence>
<keyword evidence="8" id="KW-1185">Reference proteome</keyword>
<dbReference type="SUPFAM" id="SSF103473">
    <property type="entry name" value="MFS general substrate transporter"/>
    <property type="match status" value="1"/>
</dbReference>
<evidence type="ECO:0000256" key="5">
    <source>
        <dbReference type="SAM" id="MobiDB-lite"/>
    </source>
</evidence>
<feature type="transmembrane region" description="Helical" evidence="6">
    <location>
        <begin position="442"/>
        <end position="469"/>
    </location>
</feature>
<dbReference type="Pfam" id="PF07690">
    <property type="entry name" value="MFS_1"/>
    <property type="match status" value="1"/>
</dbReference>
<feature type="transmembrane region" description="Helical" evidence="6">
    <location>
        <begin position="176"/>
        <end position="196"/>
    </location>
</feature>
<feature type="compositionally biased region" description="Basic and acidic residues" evidence="5">
    <location>
        <begin position="1"/>
        <end position="10"/>
    </location>
</feature>
<evidence type="ECO:0000256" key="1">
    <source>
        <dbReference type="ARBA" id="ARBA00004141"/>
    </source>
</evidence>
<dbReference type="GO" id="GO:0022857">
    <property type="term" value="F:transmembrane transporter activity"/>
    <property type="evidence" value="ECO:0007669"/>
    <property type="project" value="InterPro"/>
</dbReference>
<feature type="transmembrane region" description="Helical" evidence="6">
    <location>
        <begin position="116"/>
        <end position="133"/>
    </location>
</feature>
<name>A0A545VCJ0_9HYPO</name>
<protein>
    <submittedName>
        <fullName evidence="7">Adenylate cyclase</fullName>
    </submittedName>
</protein>
<accession>A0A545VCJ0</accession>
<comment type="caution">
    <text evidence="7">The sequence shown here is derived from an EMBL/GenBank/DDBJ whole genome shotgun (WGS) entry which is preliminary data.</text>
</comment>
<feature type="transmembrane region" description="Helical" evidence="6">
    <location>
        <begin position="301"/>
        <end position="322"/>
    </location>
</feature>
<dbReference type="PANTHER" id="PTHR23507:SF1">
    <property type="entry name" value="FI18259P1-RELATED"/>
    <property type="match status" value="1"/>
</dbReference>
<evidence type="ECO:0000256" key="2">
    <source>
        <dbReference type="ARBA" id="ARBA00022692"/>
    </source>
</evidence>
<feature type="transmembrane region" description="Helical" evidence="6">
    <location>
        <begin position="145"/>
        <end position="164"/>
    </location>
</feature>
<feature type="transmembrane region" description="Helical" evidence="6">
    <location>
        <begin position="350"/>
        <end position="375"/>
    </location>
</feature>
<keyword evidence="4 6" id="KW-0472">Membrane</keyword>
<feature type="region of interest" description="Disordered" evidence="5">
    <location>
        <begin position="1"/>
        <end position="40"/>
    </location>
</feature>
<dbReference type="OrthoDB" id="194139at2759"/>
<dbReference type="GO" id="GO:0016020">
    <property type="term" value="C:membrane"/>
    <property type="evidence" value="ECO:0007669"/>
    <property type="project" value="UniProtKB-SubCell"/>
</dbReference>
<evidence type="ECO:0000256" key="6">
    <source>
        <dbReference type="SAM" id="Phobius"/>
    </source>
</evidence>
<comment type="subcellular location">
    <subcellularLocation>
        <location evidence="1">Membrane</location>
        <topology evidence="1">Multi-pass membrane protein</topology>
    </subcellularLocation>
</comment>
<keyword evidence="2 6" id="KW-0812">Transmembrane</keyword>
<evidence type="ECO:0000313" key="7">
    <source>
        <dbReference type="EMBL" id="TQV99445.1"/>
    </source>
</evidence>
<dbReference type="Proteomes" id="UP000315783">
    <property type="component" value="Unassembled WGS sequence"/>
</dbReference>
<feature type="transmembrane region" description="Helical" evidence="6">
    <location>
        <begin position="237"/>
        <end position="257"/>
    </location>
</feature>
<dbReference type="InterPro" id="IPR011701">
    <property type="entry name" value="MFS"/>
</dbReference>
<dbReference type="AlphaFoldDB" id="A0A545VCJ0"/>
<feature type="transmembrane region" description="Helical" evidence="6">
    <location>
        <begin position="208"/>
        <end position="231"/>
    </location>
</feature>
<dbReference type="Gene3D" id="1.20.1250.20">
    <property type="entry name" value="MFS general substrate transporter like domains"/>
    <property type="match status" value="1"/>
</dbReference>
<dbReference type="EMBL" id="SPUK01000002">
    <property type="protein sequence ID" value="TQV99445.1"/>
    <property type="molecule type" value="Genomic_DNA"/>
</dbReference>
<reference evidence="7 8" key="1">
    <citation type="journal article" date="2019" name="Appl. Microbiol. Biotechnol.">
        <title>Genome sequence of Isaria javanica and comparative genome analysis insights into family S53 peptidase evolution in fungal entomopathogens.</title>
        <authorList>
            <person name="Lin R."/>
            <person name="Zhang X."/>
            <person name="Xin B."/>
            <person name="Zou M."/>
            <person name="Gao Y."/>
            <person name="Qin F."/>
            <person name="Hu Q."/>
            <person name="Xie B."/>
            <person name="Cheng X."/>
        </authorList>
    </citation>
    <scope>NUCLEOTIDE SEQUENCE [LARGE SCALE GENOMIC DNA]</scope>
    <source>
        <strain evidence="7 8">IJ1G</strain>
    </source>
</reference>
<dbReference type="InterPro" id="IPR036259">
    <property type="entry name" value="MFS_trans_sf"/>
</dbReference>